<proteinExistence type="predicted"/>
<dbReference type="eggNOG" id="ENOG5032QTN">
    <property type="taxonomic scope" value="Bacteria"/>
</dbReference>
<dbReference type="KEGG" id="gka:GK2908"/>
<sequence length="114" mass="12959">MKEEILLLKIHNALKEGKDYYEATRGNWKINKGRIPYIQYVAGVSDGKVVCAFQPSKWEIIEEGSEKGRKRFEGTEAPLEILKKLQNTEEKVLKKFGRGSAVAYISLSELNSIL</sequence>
<name>Q5KVU3_GEOKA</name>
<dbReference type="HOGENOM" id="CLU_2153064_0_0_9"/>
<accession>Q5KVU3</accession>
<protein>
    <submittedName>
        <fullName evidence="1">Uncharacterized protein</fullName>
    </submittedName>
</protein>
<dbReference type="EMBL" id="BA000043">
    <property type="protein sequence ID" value="BAD77193.1"/>
    <property type="molecule type" value="Genomic_DNA"/>
</dbReference>
<reference evidence="1 2" key="1">
    <citation type="journal article" date="2004" name="Nucleic Acids Res.">
        <title>Thermoadaptation trait revealed by the genome sequence of thermophilic Geobacillus kaustophilus.</title>
        <authorList>
            <person name="Takami H."/>
            <person name="Takaki Y."/>
            <person name="Chee G.J."/>
            <person name="Nishi S."/>
            <person name="Shimamura S."/>
            <person name="Suzuki H."/>
            <person name="Matsui S."/>
            <person name="Uchiyama I."/>
        </authorList>
    </citation>
    <scope>NUCLEOTIDE SEQUENCE [LARGE SCALE GENOMIC DNA]</scope>
    <source>
        <strain evidence="1 2">HTA426</strain>
    </source>
</reference>
<evidence type="ECO:0000313" key="2">
    <source>
        <dbReference type="Proteomes" id="UP000001172"/>
    </source>
</evidence>
<keyword evidence="2" id="KW-1185">Reference proteome</keyword>
<dbReference type="AlphaFoldDB" id="Q5KVU3"/>
<evidence type="ECO:0000313" key="1">
    <source>
        <dbReference type="EMBL" id="BAD77193.1"/>
    </source>
</evidence>
<gene>
    <name evidence="1" type="ordered locus">GK2908</name>
</gene>
<organism evidence="1 2">
    <name type="scientific">Geobacillus kaustophilus (strain HTA426)</name>
    <dbReference type="NCBI Taxonomy" id="235909"/>
    <lineage>
        <taxon>Bacteria</taxon>
        <taxon>Bacillati</taxon>
        <taxon>Bacillota</taxon>
        <taxon>Bacilli</taxon>
        <taxon>Bacillales</taxon>
        <taxon>Anoxybacillaceae</taxon>
        <taxon>Geobacillus</taxon>
        <taxon>Geobacillus thermoleovorans group</taxon>
    </lineage>
</organism>
<dbReference type="RefSeq" id="WP_011232379.1">
    <property type="nucleotide sequence ID" value="NC_006510.1"/>
</dbReference>
<dbReference type="Proteomes" id="UP000001172">
    <property type="component" value="Chromosome"/>
</dbReference>